<dbReference type="SUPFAM" id="SSF81321">
    <property type="entry name" value="Family A G protein-coupled receptor-like"/>
    <property type="match status" value="1"/>
</dbReference>
<keyword evidence="10" id="KW-1185">Reference proteome</keyword>
<evidence type="ECO:0000259" key="9">
    <source>
        <dbReference type="PROSITE" id="PS50262"/>
    </source>
</evidence>
<dbReference type="PANTHER" id="PTHR24237:SF35">
    <property type="entry name" value="G-PROTEIN COUPLED RECEPTOR 141-RELATED"/>
    <property type="match status" value="1"/>
</dbReference>
<evidence type="ECO:0000256" key="2">
    <source>
        <dbReference type="ARBA" id="ARBA00022692"/>
    </source>
</evidence>
<evidence type="ECO:0000313" key="12">
    <source>
        <dbReference type="RefSeq" id="XP_014641176.1"/>
    </source>
</evidence>
<evidence type="ECO:0000256" key="3">
    <source>
        <dbReference type="ARBA" id="ARBA00022989"/>
    </source>
</evidence>
<evidence type="ECO:0000256" key="8">
    <source>
        <dbReference type="SAM" id="Phobius"/>
    </source>
</evidence>
<dbReference type="PRINTS" id="PR01157">
    <property type="entry name" value="P2YPURNOCPTR"/>
</dbReference>
<evidence type="ECO:0000256" key="4">
    <source>
        <dbReference type="ARBA" id="ARBA00023040"/>
    </source>
</evidence>
<feature type="transmembrane region" description="Helical" evidence="8">
    <location>
        <begin position="94"/>
        <end position="115"/>
    </location>
</feature>
<name>A0ABM0H4B4_CERSS</name>
<feature type="transmembrane region" description="Helical" evidence="8">
    <location>
        <begin position="127"/>
        <end position="150"/>
    </location>
</feature>
<feature type="transmembrane region" description="Helical" evidence="8">
    <location>
        <begin position="265"/>
        <end position="283"/>
    </location>
</feature>
<dbReference type="Pfam" id="PF00001">
    <property type="entry name" value="7tm_1"/>
    <property type="match status" value="1"/>
</dbReference>
<dbReference type="InterPro" id="IPR000276">
    <property type="entry name" value="GPCR_Rhodpsn"/>
</dbReference>
<dbReference type="RefSeq" id="XP_014641176.1">
    <property type="nucleotide sequence ID" value="XM_014785690.1"/>
</dbReference>
<dbReference type="RefSeq" id="XP_004419255.1">
    <property type="nucleotide sequence ID" value="XM_004419198.2"/>
</dbReference>
<dbReference type="PRINTS" id="PR00237">
    <property type="entry name" value="GPCRRHODOPSN"/>
</dbReference>
<comment type="subcellular location">
    <subcellularLocation>
        <location evidence="1">Membrane</location>
        <topology evidence="1">Multi-pass membrane protein</topology>
    </subcellularLocation>
</comment>
<accession>A0ABM0H4B4</accession>
<keyword evidence="3 8" id="KW-1133">Transmembrane helix</keyword>
<dbReference type="InterPro" id="IPR017452">
    <property type="entry name" value="GPCR_Rhodpsn_7TM"/>
</dbReference>
<feature type="transmembrane region" description="Helical" evidence="8">
    <location>
        <begin position="177"/>
        <end position="205"/>
    </location>
</feature>
<evidence type="ECO:0000256" key="6">
    <source>
        <dbReference type="ARBA" id="ARBA00023170"/>
    </source>
</evidence>
<keyword evidence="6 11" id="KW-0675">Receptor</keyword>
<evidence type="ECO:0000256" key="1">
    <source>
        <dbReference type="ARBA" id="ARBA00004141"/>
    </source>
</evidence>
<keyword evidence="7" id="KW-0807">Transducer</keyword>
<keyword evidence="4" id="KW-0297">G-protein coupled receptor</keyword>
<dbReference type="Gene3D" id="1.20.1070.10">
    <property type="entry name" value="Rhodopsin 7-helix transmembrane proteins"/>
    <property type="match status" value="1"/>
</dbReference>
<feature type="domain" description="G-protein coupled receptors family 1 profile" evidence="9">
    <location>
        <begin position="30"/>
        <end position="280"/>
    </location>
</feature>
<evidence type="ECO:0000313" key="10">
    <source>
        <dbReference type="Proteomes" id="UP000694910"/>
    </source>
</evidence>
<dbReference type="GeneID" id="101404924"/>
<organism evidence="10 11">
    <name type="scientific">Ceratotherium simum simum</name>
    <name type="common">Southern white rhinoceros</name>
    <dbReference type="NCBI Taxonomy" id="73337"/>
    <lineage>
        <taxon>Eukaryota</taxon>
        <taxon>Metazoa</taxon>
        <taxon>Chordata</taxon>
        <taxon>Craniata</taxon>
        <taxon>Vertebrata</taxon>
        <taxon>Euteleostomi</taxon>
        <taxon>Mammalia</taxon>
        <taxon>Eutheria</taxon>
        <taxon>Laurasiatheria</taxon>
        <taxon>Perissodactyla</taxon>
        <taxon>Rhinocerotidae</taxon>
        <taxon>Ceratotherium</taxon>
    </lineage>
</organism>
<dbReference type="PANTHER" id="PTHR24237">
    <property type="entry name" value="G-PROTEIN COUPLED RECEPTOR"/>
    <property type="match status" value="1"/>
</dbReference>
<keyword evidence="2 8" id="KW-0812">Transmembrane</keyword>
<dbReference type="PROSITE" id="PS50262">
    <property type="entry name" value="G_PROTEIN_RECEP_F1_2"/>
    <property type="match status" value="1"/>
</dbReference>
<proteinExistence type="predicted"/>
<evidence type="ECO:0000313" key="11">
    <source>
        <dbReference type="RefSeq" id="XP_004419255.1"/>
    </source>
</evidence>
<feature type="transmembrane region" description="Helical" evidence="8">
    <location>
        <begin position="16"/>
        <end position="40"/>
    </location>
</feature>
<evidence type="ECO:0000256" key="7">
    <source>
        <dbReference type="ARBA" id="ARBA00023224"/>
    </source>
</evidence>
<sequence length="302" mass="35232">MADHNNSSCNPILTPYLTGLYCIVLIGGLMGIISILFLLVKMNTRSMTTTAVINLVVVHSVFLLTVPFRLAYLIKQTWTFGLPFCKFVSAMLHIHMYLTFLFYVVILVIRYLIFFKCKDKVEFYRKLHAVAASTGLWLLVIVIVVPLVVFQYGTREMYDEQNCFVFHKELNRVYAQVINYMIVTIVIAIVVILLVFQIFIIMSMVRKLHHSLLSHQEFWAQLKNLFFIGVILICFLPYHFFRIYYLHAVARSNDCNDNVIFYNEIFLSVTAISCFDLLLFVLGGSHWFKQKIIDLWNCLLCR</sequence>
<feature type="transmembrane region" description="Helical" evidence="8">
    <location>
        <begin position="52"/>
        <end position="74"/>
    </location>
</feature>
<keyword evidence="5 8" id="KW-0472">Membrane</keyword>
<protein>
    <submittedName>
        <fullName evidence="11 12">Probable G-protein coupled receptor 141</fullName>
    </submittedName>
</protein>
<gene>
    <name evidence="11 12" type="primary">LOC101404924</name>
</gene>
<feature type="transmembrane region" description="Helical" evidence="8">
    <location>
        <begin position="225"/>
        <end position="245"/>
    </location>
</feature>
<dbReference type="Proteomes" id="UP000694910">
    <property type="component" value="Unplaced"/>
</dbReference>
<dbReference type="InterPro" id="IPR047160">
    <property type="entry name" value="GP183-like"/>
</dbReference>
<evidence type="ECO:0000256" key="5">
    <source>
        <dbReference type="ARBA" id="ARBA00023136"/>
    </source>
</evidence>
<reference evidence="11 12" key="1">
    <citation type="submission" date="2025-05" db="UniProtKB">
        <authorList>
            <consortium name="RefSeq"/>
        </authorList>
    </citation>
    <scope>IDENTIFICATION</scope>
</reference>